<dbReference type="EMBL" id="HBUE01020487">
    <property type="protein sequence ID" value="CAG6452348.1"/>
    <property type="molecule type" value="Transcribed_RNA"/>
</dbReference>
<dbReference type="AlphaFoldDB" id="A0A8D8I5F1"/>
<proteinExistence type="predicted"/>
<name>A0A8D8I5F1_CULPI</name>
<keyword evidence="1" id="KW-0472">Membrane</keyword>
<organism evidence="2">
    <name type="scientific">Culex pipiens</name>
    <name type="common">House mosquito</name>
    <dbReference type="NCBI Taxonomy" id="7175"/>
    <lineage>
        <taxon>Eukaryota</taxon>
        <taxon>Metazoa</taxon>
        <taxon>Ecdysozoa</taxon>
        <taxon>Arthropoda</taxon>
        <taxon>Hexapoda</taxon>
        <taxon>Insecta</taxon>
        <taxon>Pterygota</taxon>
        <taxon>Neoptera</taxon>
        <taxon>Endopterygota</taxon>
        <taxon>Diptera</taxon>
        <taxon>Nematocera</taxon>
        <taxon>Culicoidea</taxon>
        <taxon>Culicidae</taxon>
        <taxon>Culicinae</taxon>
        <taxon>Culicini</taxon>
        <taxon>Culex</taxon>
        <taxon>Culex</taxon>
    </lineage>
</organism>
<dbReference type="EMBL" id="HBUE01233156">
    <property type="protein sequence ID" value="CAG6545772.1"/>
    <property type="molecule type" value="Transcribed_RNA"/>
</dbReference>
<evidence type="ECO:0000256" key="1">
    <source>
        <dbReference type="SAM" id="Phobius"/>
    </source>
</evidence>
<keyword evidence="1" id="KW-0812">Transmembrane</keyword>
<feature type="transmembrane region" description="Helical" evidence="1">
    <location>
        <begin position="15"/>
        <end position="42"/>
    </location>
</feature>
<dbReference type="EMBL" id="HBUE01020490">
    <property type="protein sequence ID" value="CAG6452350.1"/>
    <property type="molecule type" value="Transcribed_RNA"/>
</dbReference>
<protein>
    <submittedName>
        <fullName evidence="2">(northern house mosquito) hypothetical protein</fullName>
    </submittedName>
</protein>
<accession>A0A8D8I5F1</accession>
<reference evidence="2" key="1">
    <citation type="submission" date="2021-05" db="EMBL/GenBank/DDBJ databases">
        <authorList>
            <person name="Alioto T."/>
            <person name="Alioto T."/>
            <person name="Gomez Garrido J."/>
        </authorList>
    </citation>
    <scope>NUCLEOTIDE SEQUENCE</scope>
</reference>
<evidence type="ECO:0000313" key="2">
    <source>
        <dbReference type="EMBL" id="CAG6545772.1"/>
    </source>
</evidence>
<sequence length="102" mass="11401">MDLNRERGPRISRRFLLSLSISLSFSVSFSILSLSILFLYFLSSSLRSTNSQHPLYHHYPGVICHMCKSTVLRVSVHPTGKVSGCRDVLPRSLARPGPKSIS</sequence>
<keyword evidence="1" id="KW-1133">Transmembrane helix</keyword>
<dbReference type="EMBL" id="HBUE01340013">
    <property type="protein sequence ID" value="CAG6597935.1"/>
    <property type="molecule type" value="Transcribed_RNA"/>
</dbReference>